<dbReference type="CDD" id="cd11731">
    <property type="entry name" value="Lin1944_like_SDR_c"/>
    <property type="match status" value="1"/>
</dbReference>
<organism evidence="3 4">
    <name type="scientific">Aquimarina aggregata</name>
    <dbReference type="NCBI Taxonomy" id="1642818"/>
    <lineage>
        <taxon>Bacteria</taxon>
        <taxon>Pseudomonadati</taxon>
        <taxon>Bacteroidota</taxon>
        <taxon>Flavobacteriia</taxon>
        <taxon>Flavobacteriales</taxon>
        <taxon>Flavobacteriaceae</taxon>
        <taxon>Aquimarina</taxon>
    </lineage>
</organism>
<dbReference type="OrthoDB" id="9787486at2"/>
<evidence type="ECO:0000256" key="1">
    <source>
        <dbReference type="ARBA" id="ARBA00006484"/>
    </source>
</evidence>
<dbReference type="InterPro" id="IPR002347">
    <property type="entry name" value="SDR_fam"/>
</dbReference>
<dbReference type="AlphaFoldDB" id="A0A163AJF3"/>
<dbReference type="PANTHER" id="PTHR43477">
    <property type="entry name" value="DIHYDROANTICAPSIN 7-DEHYDROGENASE"/>
    <property type="match status" value="1"/>
</dbReference>
<dbReference type="InterPro" id="IPR036291">
    <property type="entry name" value="NAD(P)-bd_dom_sf"/>
</dbReference>
<evidence type="ECO:0000313" key="3">
    <source>
        <dbReference type="EMBL" id="KZS40587.1"/>
    </source>
</evidence>
<comment type="similarity">
    <text evidence="1">Belongs to the short-chain dehydrogenases/reductases (SDR) family.</text>
</comment>
<sequence>MKILVIGGSGTIGKKIVEFFSKEHQVIVAGRSSKDYPVDIADTKSIKELYKKVKETGKVDAIICAAGEAKWAPFKDLSETDFHIGLRSKLMGQVNVVRYGHKCLKKKGSITLTTGILADDPVYQTTSAAMVNGGIHSFVQAVAIEMRKKIRVNVVSSGVVVDAHHKYESYFPGHPPIPMEKMIMGYRKSVSGRVNGEVIRIYS</sequence>
<dbReference type="STRING" id="1642818.AWE51_06470"/>
<protein>
    <submittedName>
        <fullName evidence="3">Short-chain dehydrogenase</fullName>
    </submittedName>
</protein>
<dbReference type="Gene3D" id="3.40.50.720">
    <property type="entry name" value="NAD(P)-binding Rossmann-like Domain"/>
    <property type="match status" value="1"/>
</dbReference>
<dbReference type="GO" id="GO:0016491">
    <property type="term" value="F:oxidoreductase activity"/>
    <property type="evidence" value="ECO:0007669"/>
    <property type="project" value="UniProtKB-KW"/>
</dbReference>
<dbReference type="SUPFAM" id="SSF51735">
    <property type="entry name" value="NAD(P)-binding Rossmann-fold domains"/>
    <property type="match status" value="1"/>
</dbReference>
<dbReference type="Proteomes" id="UP000076715">
    <property type="component" value="Unassembled WGS sequence"/>
</dbReference>
<accession>A0A163AJF3</accession>
<dbReference type="PANTHER" id="PTHR43477:SF1">
    <property type="entry name" value="DIHYDROANTICAPSIN 7-DEHYDROGENASE"/>
    <property type="match status" value="1"/>
</dbReference>
<dbReference type="InterPro" id="IPR051122">
    <property type="entry name" value="SDR_DHRS6-like"/>
</dbReference>
<dbReference type="RefSeq" id="WP_066314234.1">
    <property type="nucleotide sequence ID" value="NZ_LQRT01000013.1"/>
</dbReference>
<evidence type="ECO:0000313" key="4">
    <source>
        <dbReference type="Proteomes" id="UP000076715"/>
    </source>
</evidence>
<dbReference type="NCBIfam" id="NF005754">
    <property type="entry name" value="PRK07578.1"/>
    <property type="match status" value="1"/>
</dbReference>
<gene>
    <name evidence="3" type="ORF">AWE51_06470</name>
</gene>
<proteinExistence type="inferred from homology"/>
<evidence type="ECO:0000256" key="2">
    <source>
        <dbReference type="ARBA" id="ARBA00023002"/>
    </source>
</evidence>
<comment type="caution">
    <text evidence="3">The sequence shown here is derived from an EMBL/GenBank/DDBJ whole genome shotgun (WGS) entry which is preliminary data.</text>
</comment>
<dbReference type="Pfam" id="PF13561">
    <property type="entry name" value="adh_short_C2"/>
    <property type="match status" value="1"/>
</dbReference>
<name>A0A163AJF3_9FLAO</name>
<dbReference type="PRINTS" id="PR00081">
    <property type="entry name" value="GDHRDH"/>
</dbReference>
<keyword evidence="2" id="KW-0560">Oxidoreductase</keyword>
<dbReference type="EMBL" id="LQRT01000013">
    <property type="protein sequence ID" value="KZS40587.1"/>
    <property type="molecule type" value="Genomic_DNA"/>
</dbReference>
<reference evidence="3 4" key="1">
    <citation type="submission" date="2016-01" db="EMBL/GenBank/DDBJ databases">
        <title>The draft genome sequence of Aquimarina sp. RZW4-3-2.</title>
        <authorList>
            <person name="Wang Y."/>
        </authorList>
    </citation>
    <scope>NUCLEOTIDE SEQUENCE [LARGE SCALE GENOMIC DNA]</scope>
    <source>
        <strain evidence="3 4">RZW4-3-2</strain>
    </source>
</reference>
<keyword evidence="4" id="KW-1185">Reference proteome</keyword>